<dbReference type="RefSeq" id="WP_150618836.1">
    <property type="nucleotide sequence ID" value="NZ_CABPSM010000001.1"/>
</dbReference>
<comment type="similarity">
    <text evidence="1">Belongs to the GST superfamily.</text>
</comment>
<dbReference type="CDD" id="cd03056">
    <property type="entry name" value="GST_N_4"/>
    <property type="match status" value="1"/>
</dbReference>
<evidence type="ECO:0000256" key="2">
    <source>
        <dbReference type="ARBA" id="ARBA00011738"/>
    </source>
</evidence>
<dbReference type="EMBL" id="CABPSM010000001">
    <property type="protein sequence ID" value="VVD64081.1"/>
    <property type="molecule type" value="Genomic_DNA"/>
</dbReference>
<dbReference type="Pfam" id="PF00043">
    <property type="entry name" value="GST_C"/>
    <property type="match status" value="1"/>
</dbReference>
<feature type="domain" description="GST N-terminal" evidence="4">
    <location>
        <begin position="17"/>
        <end position="98"/>
    </location>
</feature>
<sequence>MTHPAEAQAQHPVRPARPIRLYRHVLSGHCHRVELMLHLLDLPYETIDIDLLAGEHKQPAFLAMNHFGQIPVIDDDGRVIADSNAILTYLATRYDTRGTWLPRDAVAAAKVQRWLSVAAGDLAFGPAAARVVVVFQRPVDASAMIERATLLLSRTETYLAAPQATRFLAGDTPTIADVACYAYLAHAPEGNVSLAPYPAVRAWLARVAALPRFVPMVSTACGLNAA</sequence>
<proteinExistence type="inferred from homology"/>
<dbReference type="PROSITE" id="PS50405">
    <property type="entry name" value="GST_CTER"/>
    <property type="match status" value="1"/>
</dbReference>
<dbReference type="Gene3D" id="3.40.30.10">
    <property type="entry name" value="Glutaredoxin"/>
    <property type="match status" value="1"/>
</dbReference>
<dbReference type="PANTHER" id="PTHR43969:SF9">
    <property type="entry name" value="GLUTATHIONE S TRANSFERASE D10, ISOFORM A-RELATED"/>
    <property type="match status" value="1"/>
</dbReference>
<dbReference type="InterPro" id="IPR036282">
    <property type="entry name" value="Glutathione-S-Trfase_C_sf"/>
</dbReference>
<dbReference type="Gene3D" id="1.20.1050.10">
    <property type="match status" value="1"/>
</dbReference>
<dbReference type="InterPro" id="IPR004045">
    <property type="entry name" value="Glutathione_S-Trfase_N"/>
</dbReference>
<keyword evidence="7" id="KW-1185">Reference proteome</keyword>
<evidence type="ECO:0000313" key="7">
    <source>
        <dbReference type="Proteomes" id="UP000343317"/>
    </source>
</evidence>
<evidence type="ECO:0000256" key="1">
    <source>
        <dbReference type="ARBA" id="ARBA00007409"/>
    </source>
</evidence>
<dbReference type="GO" id="GO:0006749">
    <property type="term" value="P:glutathione metabolic process"/>
    <property type="evidence" value="ECO:0007669"/>
    <property type="project" value="TreeGrafter"/>
</dbReference>
<feature type="domain" description="GST C-terminal" evidence="5">
    <location>
        <begin position="104"/>
        <end position="226"/>
    </location>
</feature>
<dbReference type="SUPFAM" id="SSF47616">
    <property type="entry name" value="GST C-terminal domain-like"/>
    <property type="match status" value="1"/>
</dbReference>
<dbReference type="GO" id="GO:0004364">
    <property type="term" value="F:glutathione transferase activity"/>
    <property type="evidence" value="ECO:0007669"/>
    <property type="project" value="TreeGrafter"/>
</dbReference>
<dbReference type="SFLD" id="SFLDS00019">
    <property type="entry name" value="Glutathione_Transferase_(cytos"/>
    <property type="match status" value="1"/>
</dbReference>
<protein>
    <submittedName>
        <fullName evidence="6">Glutathione S-transferase family protein</fullName>
    </submittedName>
</protein>
<organism evidence="6 7">
    <name type="scientific">Pandoraea horticolens</name>
    <dbReference type="NCBI Taxonomy" id="2508298"/>
    <lineage>
        <taxon>Bacteria</taxon>
        <taxon>Pseudomonadati</taxon>
        <taxon>Pseudomonadota</taxon>
        <taxon>Betaproteobacteria</taxon>
        <taxon>Burkholderiales</taxon>
        <taxon>Burkholderiaceae</taxon>
        <taxon>Pandoraea</taxon>
    </lineage>
</organism>
<dbReference type="Pfam" id="PF13409">
    <property type="entry name" value="GST_N_2"/>
    <property type="match status" value="1"/>
</dbReference>
<dbReference type="FunFam" id="3.40.30.10:FF:000039">
    <property type="entry name" value="Glutathione S-transferase domain"/>
    <property type="match status" value="1"/>
</dbReference>
<evidence type="ECO:0000313" key="6">
    <source>
        <dbReference type="EMBL" id="VVD64081.1"/>
    </source>
</evidence>
<keyword evidence="3 6" id="KW-0808">Transferase</keyword>
<evidence type="ECO:0000256" key="3">
    <source>
        <dbReference type="ARBA" id="ARBA00022679"/>
    </source>
</evidence>
<dbReference type="InterPro" id="IPR036249">
    <property type="entry name" value="Thioredoxin-like_sf"/>
</dbReference>
<dbReference type="SUPFAM" id="SSF52833">
    <property type="entry name" value="Thioredoxin-like"/>
    <property type="match status" value="1"/>
</dbReference>
<dbReference type="InterPro" id="IPR004046">
    <property type="entry name" value="GST_C"/>
</dbReference>
<dbReference type="SFLD" id="SFLDG01151">
    <property type="entry name" value="Main.2:_Nu-like"/>
    <property type="match status" value="1"/>
</dbReference>
<gene>
    <name evidence="6" type="ORF">PHO31112_00265</name>
</gene>
<dbReference type="Proteomes" id="UP000343317">
    <property type="component" value="Unassembled WGS sequence"/>
</dbReference>
<dbReference type="InterPro" id="IPR010987">
    <property type="entry name" value="Glutathione-S-Trfase_C-like"/>
</dbReference>
<dbReference type="InterPro" id="IPR040079">
    <property type="entry name" value="Glutathione_S-Trfase"/>
</dbReference>
<dbReference type="PROSITE" id="PS50404">
    <property type="entry name" value="GST_NTER"/>
    <property type="match status" value="1"/>
</dbReference>
<dbReference type="SFLD" id="SFLDG00358">
    <property type="entry name" value="Main_(cytGST)"/>
    <property type="match status" value="1"/>
</dbReference>
<name>A0A5E4RML5_9BURK</name>
<accession>A0A5E4RML5</accession>
<evidence type="ECO:0000259" key="4">
    <source>
        <dbReference type="PROSITE" id="PS50404"/>
    </source>
</evidence>
<dbReference type="PANTHER" id="PTHR43969">
    <property type="entry name" value="GLUTATHIONE S TRANSFERASE D10, ISOFORM A-RELATED"/>
    <property type="match status" value="1"/>
</dbReference>
<evidence type="ECO:0000259" key="5">
    <source>
        <dbReference type="PROSITE" id="PS50405"/>
    </source>
</evidence>
<reference evidence="6 7" key="1">
    <citation type="submission" date="2019-08" db="EMBL/GenBank/DDBJ databases">
        <authorList>
            <person name="Peeters C."/>
        </authorList>
    </citation>
    <scope>NUCLEOTIDE SEQUENCE [LARGE SCALE GENOMIC DNA]</scope>
    <source>
        <strain evidence="6 7">LMG 31112</strain>
    </source>
</reference>
<comment type="subunit">
    <text evidence="2">Homodimer.</text>
</comment>
<dbReference type="AlphaFoldDB" id="A0A5E4RML5"/>